<protein>
    <submittedName>
        <fullName evidence="3">Alpha/beta fold hydrolase</fullName>
    </submittedName>
</protein>
<dbReference type="Pfam" id="PF12697">
    <property type="entry name" value="Abhydrolase_6"/>
    <property type="match status" value="1"/>
</dbReference>
<dbReference type="InterPro" id="IPR000073">
    <property type="entry name" value="AB_hydrolase_1"/>
</dbReference>
<reference evidence="3" key="1">
    <citation type="journal article" date="2021" name="PeerJ">
        <title>Extensive microbial diversity within the chicken gut microbiome revealed by metagenomics and culture.</title>
        <authorList>
            <person name="Gilroy R."/>
            <person name="Ravi A."/>
            <person name="Getino M."/>
            <person name="Pursley I."/>
            <person name="Horton D.L."/>
            <person name="Alikhan N.F."/>
            <person name="Baker D."/>
            <person name="Gharbi K."/>
            <person name="Hall N."/>
            <person name="Watson M."/>
            <person name="Adriaenssens E.M."/>
            <person name="Foster-Nyarko E."/>
            <person name="Jarju S."/>
            <person name="Secka A."/>
            <person name="Antonio M."/>
            <person name="Oren A."/>
            <person name="Chaudhuri R.R."/>
            <person name="La Ragione R."/>
            <person name="Hildebrand F."/>
            <person name="Pallen M.J."/>
        </authorList>
    </citation>
    <scope>NUCLEOTIDE SEQUENCE</scope>
    <source>
        <strain evidence="3">ChiHjej13B12-14962</strain>
    </source>
</reference>
<evidence type="ECO:0000256" key="1">
    <source>
        <dbReference type="SAM" id="MobiDB-lite"/>
    </source>
</evidence>
<dbReference type="InterPro" id="IPR050228">
    <property type="entry name" value="Carboxylesterase_BioH"/>
</dbReference>
<dbReference type="PANTHER" id="PTHR43194">
    <property type="entry name" value="HYDROLASE ALPHA/BETA FOLD FAMILY"/>
    <property type="match status" value="1"/>
</dbReference>
<organism evidence="3 4">
    <name type="scientific">Enteractinococcus helveticum</name>
    <dbReference type="NCBI Taxonomy" id="1837282"/>
    <lineage>
        <taxon>Bacteria</taxon>
        <taxon>Bacillati</taxon>
        <taxon>Actinomycetota</taxon>
        <taxon>Actinomycetes</taxon>
        <taxon>Micrococcales</taxon>
        <taxon>Micrococcaceae</taxon>
    </lineage>
</organism>
<reference evidence="3" key="2">
    <citation type="submission" date="2021-09" db="EMBL/GenBank/DDBJ databases">
        <authorList>
            <person name="Gilroy R."/>
        </authorList>
    </citation>
    <scope>NUCLEOTIDE SEQUENCE</scope>
    <source>
        <strain evidence="3">ChiHjej13B12-14962</strain>
    </source>
</reference>
<feature type="domain" description="AB hydrolase-1" evidence="2">
    <location>
        <begin position="67"/>
        <end position="323"/>
    </location>
</feature>
<evidence type="ECO:0000313" key="3">
    <source>
        <dbReference type="EMBL" id="HJF15478.1"/>
    </source>
</evidence>
<dbReference type="RefSeq" id="WP_303907667.1">
    <property type="nucleotide sequence ID" value="NZ_DYXC01000137.1"/>
</dbReference>
<proteinExistence type="predicted"/>
<dbReference type="EMBL" id="DYXC01000137">
    <property type="protein sequence ID" value="HJF15478.1"/>
    <property type="molecule type" value="Genomic_DNA"/>
</dbReference>
<dbReference type="GO" id="GO:0016787">
    <property type="term" value="F:hydrolase activity"/>
    <property type="evidence" value="ECO:0007669"/>
    <property type="project" value="UniProtKB-KW"/>
</dbReference>
<evidence type="ECO:0000313" key="4">
    <source>
        <dbReference type="Proteomes" id="UP000703315"/>
    </source>
</evidence>
<evidence type="ECO:0000259" key="2">
    <source>
        <dbReference type="Pfam" id="PF12697"/>
    </source>
</evidence>
<dbReference type="Proteomes" id="UP000703315">
    <property type="component" value="Unassembled WGS sequence"/>
</dbReference>
<feature type="region of interest" description="Disordered" evidence="1">
    <location>
        <begin position="1"/>
        <end position="21"/>
    </location>
</feature>
<name>A0A921FP10_9MICC</name>
<dbReference type="Gene3D" id="3.40.50.1820">
    <property type="entry name" value="alpha/beta hydrolase"/>
    <property type="match status" value="1"/>
</dbReference>
<comment type="caution">
    <text evidence="3">The sequence shown here is derived from an EMBL/GenBank/DDBJ whole genome shotgun (WGS) entry which is preliminary data.</text>
</comment>
<feature type="compositionally biased region" description="Polar residues" evidence="1">
    <location>
        <begin position="1"/>
        <end position="16"/>
    </location>
</feature>
<accession>A0A921FP10</accession>
<dbReference type="PANTHER" id="PTHR43194:SF4">
    <property type="entry name" value="AB HYDROLASE-1 DOMAIN-CONTAINING PROTEIN"/>
    <property type="match status" value="1"/>
</dbReference>
<gene>
    <name evidence="3" type="ORF">K8V32_11895</name>
</gene>
<keyword evidence="3" id="KW-0378">Hydrolase</keyword>
<dbReference type="AlphaFoldDB" id="A0A921FP10"/>
<sequence>MNNAQNQTAGTATSTAPHEAEVPLVTSRRGNLWIPGEIVETPNGTVQRAPLFASWEAPETVRFPYPIVLVHGGGGQGTDWQTTPDGRPGWATRLVEAGYVVYVVDRPGHGRSPYHPNVVGEMGGPFPYEAANGLFFPDEAREQQTQWTFSRSIGEPEVDQLVAAMGPLPHDLAESQRMDADRLARLLDRIGPAVLFTHSAGGPAGWLTADARPELVKGIIAIEPIGPAFGGFPGIGQLDWGLTAAPIGYEAGFTSAEEVKNASPAELIIPALKDLPISLVTGGASAFAGFAEEVVEFLNTAGADAAWLHLPEHGIDGNGHGLIFEANSDEILKVIQRELDERINIED</sequence>
<dbReference type="SUPFAM" id="SSF53474">
    <property type="entry name" value="alpha/beta-Hydrolases"/>
    <property type="match status" value="1"/>
</dbReference>
<dbReference type="InterPro" id="IPR029058">
    <property type="entry name" value="AB_hydrolase_fold"/>
</dbReference>